<dbReference type="SMART" id="SM00530">
    <property type="entry name" value="HTH_XRE"/>
    <property type="match status" value="1"/>
</dbReference>
<evidence type="ECO:0000313" key="4">
    <source>
        <dbReference type="Proteomes" id="UP000176244"/>
    </source>
</evidence>
<dbReference type="InterPro" id="IPR001387">
    <property type="entry name" value="Cro/C1-type_HTH"/>
</dbReference>
<dbReference type="OrthoDB" id="1778600at2"/>
<sequence length="131" mass="15414">MIGERLKNLRKNMGYTQDDLAEKLSISRSSLSLYEIDKRDPDSETFNKIADFFNVSLDYLNGRTDDPNPIRDVDQDLHDEHNYTKELEDFLKDNVTTAMFQDYGDWSDEEKRDLLQFLKGQKALREQNKGK</sequence>
<name>A0A1F2PBW4_9FIRM</name>
<reference evidence="3 4" key="1">
    <citation type="submission" date="2015-09" db="EMBL/GenBank/DDBJ databases">
        <title>Genome sequence of Acetobacterium wieringae DSM 1911.</title>
        <authorList>
            <person name="Poehlein A."/>
            <person name="Bengelsdorf F.R."/>
            <person name="Schiel-Bengelsdorf B."/>
            <person name="Duerre P."/>
            <person name="Daniel R."/>
        </authorList>
    </citation>
    <scope>NUCLEOTIDE SEQUENCE [LARGE SCALE GENOMIC DNA]</scope>
    <source>
        <strain evidence="3 4">DSM 1911</strain>
    </source>
</reference>
<evidence type="ECO:0000256" key="1">
    <source>
        <dbReference type="ARBA" id="ARBA00023125"/>
    </source>
</evidence>
<gene>
    <name evidence="3" type="primary">immR</name>
    <name evidence="3" type="ORF">ACWI_36010</name>
</gene>
<dbReference type="Gene3D" id="1.10.260.40">
    <property type="entry name" value="lambda repressor-like DNA-binding domains"/>
    <property type="match status" value="1"/>
</dbReference>
<dbReference type="STRING" id="52694.ACWI_36010"/>
<accession>A0A1F2PBW4</accession>
<dbReference type="PROSITE" id="PS50943">
    <property type="entry name" value="HTH_CROC1"/>
    <property type="match status" value="1"/>
</dbReference>
<dbReference type="CDD" id="cd00093">
    <property type="entry name" value="HTH_XRE"/>
    <property type="match status" value="1"/>
</dbReference>
<dbReference type="AlphaFoldDB" id="A0A1F2PBW4"/>
<dbReference type="GO" id="GO:0003677">
    <property type="term" value="F:DNA binding"/>
    <property type="evidence" value="ECO:0007669"/>
    <property type="project" value="UniProtKB-KW"/>
</dbReference>
<dbReference type="Proteomes" id="UP000176244">
    <property type="component" value="Unassembled WGS sequence"/>
</dbReference>
<organism evidence="3 4">
    <name type="scientific">Acetobacterium wieringae</name>
    <dbReference type="NCBI Taxonomy" id="52694"/>
    <lineage>
        <taxon>Bacteria</taxon>
        <taxon>Bacillati</taxon>
        <taxon>Bacillota</taxon>
        <taxon>Clostridia</taxon>
        <taxon>Eubacteriales</taxon>
        <taxon>Eubacteriaceae</taxon>
        <taxon>Acetobacterium</taxon>
    </lineage>
</organism>
<dbReference type="EMBL" id="LKEU01000051">
    <property type="protein sequence ID" value="OFV68910.1"/>
    <property type="molecule type" value="Genomic_DNA"/>
</dbReference>
<dbReference type="RefSeq" id="WP_070372831.1">
    <property type="nucleotide sequence ID" value="NZ_LKEU01000051.1"/>
</dbReference>
<protein>
    <submittedName>
        <fullName evidence="3">HTH-type transcriptional regulator ImmR</fullName>
    </submittedName>
</protein>
<dbReference type="PANTHER" id="PTHR46558:SF11">
    <property type="entry name" value="HTH-TYPE TRANSCRIPTIONAL REGULATOR XRE"/>
    <property type="match status" value="1"/>
</dbReference>
<dbReference type="Pfam" id="PF12844">
    <property type="entry name" value="HTH_19"/>
    <property type="match status" value="1"/>
</dbReference>
<dbReference type="InterPro" id="IPR010982">
    <property type="entry name" value="Lambda_DNA-bd_dom_sf"/>
</dbReference>
<keyword evidence="1" id="KW-0238">DNA-binding</keyword>
<dbReference type="PANTHER" id="PTHR46558">
    <property type="entry name" value="TRACRIPTIONAL REGULATORY PROTEIN-RELATED-RELATED"/>
    <property type="match status" value="1"/>
</dbReference>
<feature type="domain" description="HTH cro/C1-type" evidence="2">
    <location>
        <begin position="6"/>
        <end position="60"/>
    </location>
</feature>
<proteinExistence type="predicted"/>
<dbReference type="SUPFAM" id="SSF47413">
    <property type="entry name" value="lambda repressor-like DNA-binding domains"/>
    <property type="match status" value="1"/>
</dbReference>
<evidence type="ECO:0000259" key="2">
    <source>
        <dbReference type="PROSITE" id="PS50943"/>
    </source>
</evidence>
<comment type="caution">
    <text evidence="3">The sequence shown here is derived from an EMBL/GenBank/DDBJ whole genome shotgun (WGS) entry which is preliminary data.</text>
</comment>
<evidence type="ECO:0000313" key="3">
    <source>
        <dbReference type="EMBL" id="OFV68910.1"/>
    </source>
</evidence>